<feature type="region of interest" description="Disordered" evidence="1">
    <location>
        <begin position="48"/>
        <end position="70"/>
    </location>
</feature>
<reference evidence="2 3" key="2">
    <citation type="submission" date="2018-11" db="EMBL/GenBank/DDBJ databases">
        <authorList>
            <consortium name="Pathogen Informatics"/>
        </authorList>
    </citation>
    <scope>NUCLEOTIDE SEQUENCE [LARGE SCALE GENOMIC DNA]</scope>
</reference>
<gene>
    <name evidence="2" type="ORF">HDID_LOCUS9910</name>
</gene>
<evidence type="ECO:0000313" key="3">
    <source>
        <dbReference type="Proteomes" id="UP000274504"/>
    </source>
</evidence>
<dbReference type="EMBL" id="UYSG01011441">
    <property type="protein sequence ID" value="VDL62334.1"/>
    <property type="molecule type" value="Genomic_DNA"/>
</dbReference>
<protein>
    <submittedName>
        <fullName evidence="2 4">Uncharacterized protein</fullName>
    </submittedName>
</protein>
<reference evidence="4" key="1">
    <citation type="submission" date="2017-02" db="UniProtKB">
        <authorList>
            <consortium name="WormBaseParasite"/>
        </authorList>
    </citation>
    <scope>IDENTIFICATION</scope>
</reference>
<dbReference type="STRING" id="6216.A0A0R3SW83"/>
<name>A0A0R3SW83_HYMDI</name>
<dbReference type="Proteomes" id="UP000274504">
    <property type="component" value="Unassembled WGS sequence"/>
</dbReference>
<evidence type="ECO:0000313" key="4">
    <source>
        <dbReference type="WBParaSite" id="HDID_0000991201-mRNA-1"/>
    </source>
</evidence>
<dbReference type="AlphaFoldDB" id="A0A0R3SW83"/>
<dbReference type="WBParaSite" id="HDID_0000991201-mRNA-1">
    <property type="protein sequence ID" value="HDID_0000991201-mRNA-1"/>
    <property type="gene ID" value="HDID_0000991201"/>
</dbReference>
<accession>A0A0R3SW83</accession>
<evidence type="ECO:0000313" key="2">
    <source>
        <dbReference type="EMBL" id="VDL62334.1"/>
    </source>
</evidence>
<evidence type="ECO:0000256" key="1">
    <source>
        <dbReference type="SAM" id="MobiDB-lite"/>
    </source>
</evidence>
<dbReference type="OrthoDB" id="1922282at2759"/>
<organism evidence="4">
    <name type="scientific">Hymenolepis diminuta</name>
    <name type="common">Rat tapeworm</name>
    <dbReference type="NCBI Taxonomy" id="6216"/>
    <lineage>
        <taxon>Eukaryota</taxon>
        <taxon>Metazoa</taxon>
        <taxon>Spiralia</taxon>
        <taxon>Lophotrochozoa</taxon>
        <taxon>Platyhelminthes</taxon>
        <taxon>Cestoda</taxon>
        <taxon>Eucestoda</taxon>
        <taxon>Cyclophyllidea</taxon>
        <taxon>Hymenolepididae</taxon>
        <taxon>Hymenolepis</taxon>
    </lineage>
</organism>
<proteinExistence type="predicted"/>
<sequence>MLKQVRQSGQLLRNYWLNGIRSHAIVRNLYNATRKYVNVKSAKFLNDKKKETKTESAEEQSTVGESEQTDNRSLFDPRYLAEVYREFYKELANAYAGLMNGFKKYK</sequence>